<sequence length="202" mass="23287">MARKVNLRAHPRLYVGDEGFARLGRAPRIALLRRAAEEVAEGAERYLGGPRFDWDQTTHNPHVRRIRRLGTRVVVLLVRWRQTGDRRYRDAAIEHIAEMGRWKYWSWIAWRRKDPRPEAIFDLSCGEGSMTLALAYDWLAGTLSKAERDLIVRIARDRALRPFLHVTAAERLGKMELADPWWFGWPTSNWNAVCAGGAGMLA</sequence>
<dbReference type="EMBL" id="LAZR01037181">
    <property type="protein sequence ID" value="KKL22869.1"/>
    <property type="molecule type" value="Genomic_DNA"/>
</dbReference>
<dbReference type="Gene3D" id="1.50.10.100">
    <property type="entry name" value="Chondroitin AC/alginate lyase"/>
    <property type="match status" value="1"/>
</dbReference>
<dbReference type="AlphaFoldDB" id="A0A0F9BLZ2"/>
<evidence type="ECO:0000313" key="1">
    <source>
        <dbReference type="EMBL" id="KKL22869.1"/>
    </source>
</evidence>
<dbReference type="SUPFAM" id="SSF48230">
    <property type="entry name" value="Chondroitin AC/alginate lyase"/>
    <property type="match status" value="1"/>
</dbReference>
<organism evidence="1">
    <name type="scientific">marine sediment metagenome</name>
    <dbReference type="NCBI Taxonomy" id="412755"/>
    <lineage>
        <taxon>unclassified sequences</taxon>
        <taxon>metagenomes</taxon>
        <taxon>ecological metagenomes</taxon>
    </lineage>
</organism>
<name>A0A0F9BLZ2_9ZZZZ</name>
<accession>A0A0F9BLZ2</accession>
<proteinExistence type="predicted"/>
<dbReference type="InterPro" id="IPR008929">
    <property type="entry name" value="Chondroitin_lyas"/>
</dbReference>
<comment type="caution">
    <text evidence="1">The sequence shown here is derived from an EMBL/GenBank/DDBJ whole genome shotgun (WGS) entry which is preliminary data.</text>
</comment>
<feature type="non-terminal residue" evidence="1">
    <location>
        <position position="202"/>
    </location>
</feature>
<reference evidence="1" key="1">
    <citation type="journal article" date="2015" name="Nature">
        <title>Complex archaea that bridge the gap between prokaryotes and eukaryotes.</title>
        <authorList>
            <person name="Spang A."/>
            <person name="Saw J.H."/>
            <person name="Jorgensen S.L."/>
            <person name="Zaremba-Niedzwiedzka K."/>
            <person name="Martijn J."/>
            <person name="Lind A.E."/>
            <person name="van Eijk R."/>
            <person name="Schleper C."/>
            <person name="Guy L."/>
            <person name="Ettema T.J."/>
        </authorList>
    </citation>
    <scope>NUCLEOTIDE SEQUENCE</scope>
</reference>
<protein>
    <submittedName>
        <fullName evidence="1">Uncharacterized protein</fullName>
    </submittedName>
</protein>
<gene>
    <name evidence="1" type="ORF">LCGC14_2431100</name>
</gene>